<feature type="compositionally biased region" description="Low complexity" evidence="1">
    <location>
        <begin position="138"/>
        <end position="152"/>
    </location>
</feature>
<feature type="transmembrane region" description="Helical" evidence="2">
    <location>
        <begin position="561"/>
        <end position="579"/>
    </location>
</feature>
<accession>A0A9W8MX26</accession>
<feature type="region of interest" description="Disordered" evidence="1">
    <location>
        <begin position="217"/>
        <end position="310"/>
    </location>
</feature>
<feature type="compositionally biased region" description="Low complexity" evidence="1">
    <location>
        <begin position="262"/>
        <end position="276"/>
    </location>
</feature>
<keyword evidence="4" id="KW-1185">Reference proteome</keyword>
<dbReference type="Proteomes" id="UP001148786">
    <property type="component" value="Unassembled WGS sequence"/>
</dbReference>
<feature type="region of interest" description="Disordered" evidence="1">
    <location>
        <begin position="1"/>
        <end position="204"/>
    </location>
</feature>
<name>A0A9W8MX26_9AGAR</name>
<evidence type="ECO:0000256" key="2">
    <source>
        <dbReference type="SAM" id="Phobius"/>
    </source>
</evidence>
<feature type="region of interest" description="Disordered" evidence="1">
    <location>
        <begin position="496"/>
        <end position="537"/>
    </location>
</feature>
<feature type="compositionally biased region" description="Basic residues" evidence="1">
    <location>
        <begin position="463"/>
        <end position="476"/>
    </location>
</feature>
<feature type="compositionally biased region" description="Polar residues" evidence="1">
    <location>
        <begin position="25"/>
        <end position="34"/>
    </location>
</feature>
<gene>
    <name evidence="3" type="ORF">NLJ89_g3200</name>
</gene>
<feature type="transmembrane region" description="Helical" evidence="2">
    <location>
        <begin position="366"/>
        <end position="388"/>
    </location>
</feature>
<protein>
    <submittedName>
        <fullName evidence="3">Uncharacterized protein</fullName>
    </submittedName>
</protein>
<evidence type="ECO:0000256" key="1">
    <source>
        <dbReference type="SAM" id="MobiDB-lite"/>
    </source>
</evidence>
<sequence length="633" mass="69457">MYSDLDAPPPPSQFRRPWSPETYEPQASSSQCFNALQRGHYSRQEEQEYQYPLANGTSPHHQQRREASDVSVEALDLADYARTLRTRQAEDPYPPFPSAIRPQAHYPPSSFPALPLVGRASRGSGDPPSLISRGPTLSSNTTHHTSSSSSPSRNRRGSRRPFSLPATPHPSLQGTSSRQRLDNTRGGPFIVDPDAHPDDGIDISNFPKWSRGWYNSNNSAPGHPSRFGATQDPDADIYTQHPTPLFDSSKKKSPFDPGYVHDPYNYNSYNSSDPYSPYDPPPPLSSTGHGSRDVLPWSNDPPEYGPPLDPMLKEERMRMLEREFGSKAKDKGKGSGKPLVDEDGKPLVGTVDEKGRLVTTGPKRRITLRLLQITFAAGACIPAIYAAIAIKAKDPTDPPPPANKPPVFVLYVLSSITLLLLLYMFCIRPCCCVRPKKRSKHPLGAAANMGMMVLPVGNAAGGKKNKKPKGKKHKKYGPGAGSGDVQVNLIVDPSAFHPPEASESEEEDEDGYDSMDGSMPGGYDSRRKDKARRARRRRRGVFEGLAMEEEWRAARAWAKKVAMVDVAGIVLWGAAFVFIMTGKRCPSGGYEGWCTAYNVSTACACLLAVAFGVTTFFDVQDLSASKQSPRTRT</sequence>
<dbReference type="AlphaFoldDB" id="A0A9W8MX26"/>
<feature type="compositionally biased region" description="Basic residues" evidence="1">
    <location>
        <begin position="528"/>
        <end position="537"/>
    </location>
</feature>
<keyword evidence="2" id="KW-0812">Transmembrane</keyword>
<feature type="transmembrane region" description="Helical" evidence="2">
    <location>
        <begin position="408"/>
        <end position="431"/>
    </location>
</feature>
<comment type="caution">
    <text evidence="3">The sequence shown here is derived from an EMBL/GenBank/DDBJ whole genome shotgun (WGS) entry which is preliminary data.</text>
</comment>
<keyword evidence="2" id="KW-1133">Transmembrane helix</keyword>
<dbReference type="EMBL" id="JANKHO010000224">
    <property type="protein sequence ID" value="KAJ3512989.1"/>
    <property type="molecule type" value="Genomic_DNA"/>
</dbReference>
<keyword evidence="2" id="KW-0472">Membrane</keyword>
<feature type="compositionally biased region" description="Acidic residues" evidence="1">
    <location>
        <begin position="502"/>
        <end position="513"/>
    </location>
</feature>
<feature type="transmembrane region" description="Helical" evidence="2">
    <location>
        <begin position="599"/>
        <end position="619"/>
    </location>
</feature>
<feature type="region of interest" description="Disordered" evidence="1">
    <location>
        <begin position="325"/>
        <end position="347"/>
    </location>
</feature>
<organism evidence="3 4">
    <name type="scientific">Agrocybe chaxingu</name>
    <dbReference type="NCBI Taxonomy" id="84603"/>
    <lineage>
        <taxon>Eukaryota</taxon>
        <taxon>Fungi</taxon>
        <taxon>Dikarya</taxon>
        <taxon>Basidiomycota</taxon>
        <taxon>Agaricomycotina</taxon>
        <taxon>Agaricomycetes</taxon>
        <taxon>Agaricomycetidae</taxon>
        <taxon>Agaricales</taxon>
        <taxon>Agaricineae</taxon>
        <taxon>Strophariaceae</taxon>
        <taxon>Agrocybe</taxon>
    </lineage>
</organism>
<feature type="region of interest" description="Disordered" evidence="1">
    <location>
        <begin position="457"/>
        <end position="484"/>
    </location>
</feature>
<reference evidence="3" key="1">
    <citation type="submission" date="2022-07" db="EMBL/GenBank/DDBJ databases">
        <title>Genome Sequence of Agrocybe chaxingu.</title>
        <authorList>
            <person name="Buettner E."/>
        </authorList>
    </citation>
    <scope>NUCLEOTIDE SEQUENCE</scope>
    <source>
        <strain evidence="3">MP-N11</strain>
    </source>
</reference>
<dbReference type="OrthoDB" id="3253553at2759"/>
<proteinExistence type="predicted"/>
<evidence type="ECO:0000313" key="4">
    <source>
        <dbReference type="Proteomes" id="UP001148786"/>
    </source>
</evidence>
<evidence type="ECO:0000313" key="3">
    <source>
        <dbReference type="EMBL" id="KAJ3512989.1"/>
    </source>
</evidence>